<proteinExistence type="predicted"/>
<sequence>MPCINDCYHNGIQVRKKKEIEYSAFGYSTLVECSLERHQQREWSHETQTLSQGGIIGFSAVKSVKAEKD</sequence>
<evidence type="ECO:0000313" key="1">
    <source>
        <dbReference type="EMBL" id="CAG8834638.1"/>
    </source>
</evidence>
<gene>
    <name evidence="1" type="ORF">GMARGA_LOCUS32161</name>
</gene>
<dbReference type="EMBL" id="CAJVQB010049808">
    <property type="protein sequence ID" value="CAG8834638.1"/>
    <property type="molecule type" value="Genomic_DNA"/>
</dbReference>
<reference evidence="1 2" key="1">
    <citation type="submission" date="2021-06" db="EMBL/GenBank/DDBJ databases">
        <authorList>
            <person name="Kallberg Y."/>
            <person name="Tangrot J."/>
            <person name="Rosling A."/>
        </authorList>
    </citation>
    <scope>NUCLEOTIDE SEQUENCE [LARGE SCALE GENOMIC DNA]</scope>
    <source>
        <strain evidence="1 2">120-4 pot B 10/14</strain>
    </source>
</reference>
<organism evidence="1 2">
    <name type="scientific">Gigaspora margarita</name>
    <dbReference type="NCBI Taxonomy" id="4874"/>
    <lineage>
        <taxon>Eukaryota</taxon>
        <taxon>Fungi</taxon>
        <taxon>Fungi incertae sedis</taxon>
        <taxon>Mucoromycota</taxon>
        <taxon>Glomeromycotina</taxon>
        <taxon>Glomeromycetes</taxon>
        <taxon>Diversisporales</taxon>
        <taxon>Gigasporaceae</taxon>
        <taxon>Gigaspora</taxon>
    </lineage>
</organism>
<keyword evidence="2" id="KW-1185">Reference proteome</keyword>
<accession>A0ABN7WL94</accession>
<feature type="non-terminal residue" evidence="1">
    <location>
        <position position="69"/>
    </location>
</feature>
<dbReference type="Proteomes" id="UP000789901">
    <property type="component" value="Unassembled WGS sequence"/>
</dbReference>
<comment type="caution">
    <text evidence="1">The sequence shown here is derived from an EMBL/GenBank/DDBJ whole genome shotgun (WGS) entry which is preliminary data.</text>
</comment>
<name>A0ABN7WL94_GIGMA</name>
<protein>
    <submittedName>
        <fullName evidence="1">40463_t:CDS:1</fullName>
    </submittedName>
</protein>
<evidence type="ECO:0000313" key="2">
    <source>
        <dbReference type="Proteomes" id="UP000789901"/>
    </source>
</evidence>